<gene>
    <name evidence="1" type="ORF">LCGC14_2687490</name>
</gene>
<comment type="caution">
    <text evidence="1">The sequence shown here is derived from an EMBL/GenBank/DDBJ whole genome shotgun (WGS) entry which is preliminary data.</text>
</comment>
<sequence length="131" mass="13315">MAFEGNPGPDLPFVSALAIAQHLFVEQDTAVSGPNNVKLATAGAMVQGITITKTTAVSQNVTVRESGTSFLTVNGNSDNIAAGDRIKSTTAGIGIKTTTDTNEIGATALEAATSDGVKIMVRLAPLRTLAG</sequence>
<dbReference type="EMBL" id="LAZR01047542">
    <property type="protein sequence ID" value="KKK93975.1"/>
    <property type="molecule type" value="Genomic_DNA"/>
</dbReference>
<proteinExistence type="predicted"/>
<reference evidence="1" key="1">
    <citation type="journal article" date="2015" name="Nature">
        <title>Complex archaea that bridge the gap between prokaryotes and eukaryotes.</title>
        <authorList>
            <person name="Spang A."/>
            <person name="Saw J.H."/>
            <person name="Jorgensen S.L."/>
            <person name="Zaremba-Niedzwiedzka K."/>
            <person name="Martijn J."/>
            <person name="Lind A.E."/>
            <person name="van Eijk R."/>
            <person name="Schleper C."/>
            <person name="Guy L."/>
            <person name="Ettema T.J."/>
        </authorList>
    </citation>
    <scope>NUCLEOTIDE SEQUENCE</scope>
</reference>
<protein>
    <submittedName>
        <fullName evidence="1">Uncharacterized protein</fullName>
    </submittedName>
</protein>
<evidence type="ECO:0000313" key="1">
    <source>
        <dbReference type="EMBL" id="KKK93975.1"/>
    </source>
</evidence>
<organism evidence="1">
    <name type="scientific">marine sediment metagenome</name>
    <dbReference type="NCBI Taxonomy" id="412755"/>
    <lineage>
        <taxon>unclassified sequences</taxon>
        <taxon>metagenomes</taxon>
        <taxon>ecological metagenomes</taxon>
    </lineage>
</organism>
<dbReference type="AlphaFoldDB" id="A0A0F9A708"/>
<name>A0A0F9A708_9ZZZZ</name>
<accession>A0A0F9A708</accession>